<comment type="caution">
    <text evidence="2">The sequence shown here is derived from an EMBL/GenBank/DDBJ whole genome shotgun (WGS) entry which is preliminary data.</text>
</comment>
<evidence type="ECO:0000256" key="1">
    <source>
        <dbReference type="SAM" id="MobiDB-lite"/>
    </source>
</evidence>
<sequence>MRSVEGPSRTKNKTCKGRKILNRTTATIDPHCIIVSCKTKASGEPVQKPAVGKGKPLLYRFPRKKIMSQNHTETLINKNKVVCDSNPNPSFGRDSNVQQAAPGRHPASARKINTD</sequence>
<feature type="region of interest" description="Disordered" evidence="1">
    <location>
        <begin position="85"/>
        <end position="115"/>
    </location>
</feature>
<name>A0AAV4ACE4_9GAST</name>
<dbReference type="EMBL" id="BLXT01003745">
    <property type="protein sequence ID" value="GFO04957.1"/>
    <property type="molecule type" value="Genomic_DNA"/>
</dbReference>
<accession>A0AAV4ACE4</accession>
<gene>
    <name evidence="2" type="ORF">PoB_003146200</name>
</gene>
<protein>
    <submittedName>
        <fullName evidence="2">Uncharacterized protein</fullName>
    </submittedName>
</protein>
<proteinExistence type="predicted"/>
<reference evidence="2 3" key="1">
    <citation type="journal article" date="2021" name="Elife">
        <title>Chloroplast acquisition without the gene transfer in kleptoplastic sea slugs, Plakobranchus ocellatus.</title>
        <authorList>
            <person name="Maeda T."/>
            <person name="Takahashi S."/>
            <person name="Yoshida T."/>
            <person name="Shimamura S."/>
            <person name="Takaki Y."/>
            <person name="Nagai Y."/>
            <person name="Toyoda A."/>
            <person name="Suzuki Y."/>
            <person name="Arimoto A."/>
            <person name="Ishii H."/>
            <person name="Satoh N."/>
            <person name="Nishiyama T."/>
            <person name="Hasebe M."/>
            <person name="Maruyama T."/>
            <person name="Minagawa J."/>
            <person name="Obokata J."/>
            <person name="Shigenobu S."/>
        </authorList>
    </citation>
    <scope>NUCLEOTIDE SEQUENCE [LARGE SCALE GENOMIC DNA]</scope>
</reference>
<dbReference type="Proteomes" id="UP000735302">
    <property type="component" value="Unassembled WGS sequence"/>
</dbReference>
<feature type="compositionally biased region" description="Polar residues" evidence="1">
    <location>
        <begin position="85"/>
        <end position="99"/>
    </location>
</feature>
<evidence type="ECO:0000313" key="2">
    <source>
        <dbReference type="EMBL" id="GFO04957.1"/>
    </source>
</evidence>
<keyword evidence="3" id="KW-1185">Reference proteome</keyword>
<dbReference type="AlphaFoldDB" id="A0AAV4ACE4"/>
<evidence type="ECO:0000313" key="3">
    <source>
        <dbReference type="Proteomes" id="UP000735302"/>
    </source>
</evidence>
<organism evidence="2 3">
    <name type="scientific">Plakobranchus ocellatus</name>
    <dbReference type="NCBI Taxonomy" id="259542"/>
    <lineage>
        <taxon>Eukaryota</taxon>
        <taxon>Metazoa</taxon>
        <taxon>Spiralia</taxon>
        <taxon>Lophotrochozoa</taxon>
        <taxon>Mollusca</taxon>
        <taxon>Gastropoda</taxon>
        <taxon>Heterobranchia</taxon>
        <taxon>Euthyneura</taxon>
        <taxon>Panpulmonata</taxon>
        <taxon>Sacoglossa</taxon>
        <taxon>Placobranchoidea</taxon>
        <taxon>Plakobranchidae</taxon>
        <taxon>Plakobranchus</taxon>
    </lineage>
</organism>